<dbReference type="CDD" id="cd00984">
    <property type="entry name" value="DnaB_C"/>
    <property type="match status" value="1"/>
</dbReference>
<proteinExistence type="inferred from homology"/>
<comment type="caution">
    <text evidence="15">The sequence shown here is derived from an EMBL/GenBank/DDBJ whole genome shotgun (WGS) entry which is preliminary data.</text>
</comment>
<gene>
    <name evidence="15" type="primary">dnaC</name>
    <name evidence="15" type="ORF">Dcar01_03551</name>
</gene>
<evidence type="ECO:0000256" key="5">
    <source>
        <dbReference type="ARBA" id="ARBA00022801"/>
    </source>
</evidence>
<feature type="region of interest" description="Disordered" evidence="13">
    <location>
        <begin position="369"/>
        <end position="388"/>
    </location>
</feature>
<evidence type="ECO:0000256" key="8">
    <source>
        <dbReference type="ARBA" id="ARBA00023125"/>
    </source>
</evidence>
<comment type="catalytic activity">
    <reaction evidence="10 12">
        <text>ATP + H2O = ADP + phosphate + H(+)</text>
        <dbReference type="Rhea" id="RHEA:13065"/>
        <dbReference type="ChEBI" id="CHEBI:15377"/>
        <dbReference type="ChEBI" id="CHEBI:15378"/>
        <dbReference type="ChEBI" id="CHEBI:30616"/>
        <dbReference type="ChEBI" id="CHEBI:43474"/>
        <dbReference type="ChEBI" id="CHEBI:456216"/>
        <dbReference type="EC" id="5.6.2.3"/>
    </reaction>
</comment>
<dbReference type="InterPro" id="IPR007692">
    <property type="entry name" value="DNA_helicase_DnaB"/>
</dbReference>
<keyword evidence="6 12" id="KW-0347">Helicase</keyword>
<dbReference type="NCBIfam" id="TIGR00665">
    <property type="entry name" value="DnaB"/>
    <property type="match status" value="1"/>
</dbReference>
<accession>A0ABP9WE94</accession>
<dbReference type="PROSITE" id="PS51199">
    <property type="entry name" value="SF4_HELICASE"/>
    <property type="match status" value="1"/>
</dbReference>
<evidence type="ECO:0000256" key="12">
    <source>
        <dbReference type="RuleBase" id="RU362085"/>
    </source>
</evidence>
<dbReference type="InterPro" id="IPR027417">
    <property type="entry name" value="P-loop_NTPase"/>
</dbReference>
<dbReference type="Pfam" id="PF03796">
    <property type="entry name" value="DnaB_C"/>
    <property type="match status" value="1"/>
</dbReference>
<evidence type="ECO:0000256" key="2">
    <source>
        <dbReference type="ARBA" id="ARBA00022515"/>
    </source>
</evidence>
<dbReference type="RefSeq" id="WP_345467919.1">
    <property type="nucleotide sequence ID" value="NZ_BAABRP010000024.1"/>
</dbReference>
<protein>
    <recommendedName>
        <fullName evidence="11 12">Replicative DNA helicase</fullName>
        <ecNumber evidence="11 12">5.6.2.3</ecNumber>
    </recommendedName>
</protein>
<keyword evidence="3 12" id="KW-0235">DNA replication</keyword>
<evidence type="ECO:0000313" key="16">
    <source>
        <dbReference type="Proteomes" id="UP001401887"/>
    </source>
</evidence>
<dbReference type="SUPFAM" id="SSF52540">
    <property type="entry name" value="P-loop containing nucleoside triphosphate hydrolases"/>
    <property type="match status" value="1"/>
</dbReference>
<evidence type="ECO:0000256" key="13">
    <source>
        <dbReference type="SAM" id="MobiDB-lite"/>
    </source>
</evidence>
<evidence type="ECO:0000256" key="9">
    <source>
        <dbReference type="ARBA" id="ARBA00023235"/>
    </source>
</evidence>
<dbReference type="EC" id="5.6.2.3" evidence="11 12"/>
<keyword evidence="7 12" id="KW-0067">ATP-binding</keyword>
<evidence type="ECO:0000256" key="10">
    <source>
        <dbReference type="ARBA" id="ARBA00048954"/>
    </source>
</evidence>
<name>A0ABP9WE94_9DEIO</name>
<dbReference type="GO" id="GO:0004386">
    <property type="term" value="F:helicase activity"/>
    <property type="evidence" value="ECO:0007669"/>
    <property type="project" value="UniProtKB-KW"/>
</dbReference>
<keyword evidence="9" id="KW-0413">Isomerase</keyword>
<sequence>MTDFTPRVPPHSNEAEISLLGSVLLDNDALTNAVVGQVIPVDFYRESHRKIWACIPALREKRGSDGSPGPVELATLSEELIRRGQLDEVGGLVYLMGLSDQTSTAAYAEHFARIVLEKAHLRQVISHAGKTMQAAFEQQMPLEDIDALAASAPRMEFGEAEIVRGGSLLAGVLEQASSGTGRRGAPTGLTDLDDAVGGFEGTRLYVLGARPGMGKTAAAFQMAVNVAATTGRVLGFSLEMPAEEIMTRLLCSEGRVDLSRFTDAQRGKAQLSERDWGRLVPAQEFLDRLPLDIVRKQNLYLHQLTDMVRREHQRDPLSMFVLDYLQLVKVAGRGGGNRTQEVGEISRELKNLALELQIPVLALSQLNRGVEDRPNKRPQLSDLRESGSVEQDADVVMFIYRDEVYNKETDQQGVAEFGIGKQRNGPTGMVKVQYHAPFTRFSNLARFA</sequence>
<evidence type="ECO:0000256" key="4">
    <source>
        <dbReference type="ARBA" id="ARBA00022741"/>
    </source>
</evidence>
<dbReference type="Proteomes" id="UP001401887">
    <property type="component" value="Unassembled WGS sequence"/>
</dbReference>
<evidence type="ECO:0000256" key="3">
    <source>
        <dbReference type="ARBA" id="ARBA00022705"/>
    </source>
</evidence>
<evidence type="ECO:0000313" key="15">
    <source>
        <dbReference type="EMBL" id="GAA5514790.1"/>
    </source>
</evidence>
<dbReference type="Gene3D" id="1.10.860.10">
    <property type="entry name" value="DNAb Helicase, Chain A"/>
    <property type="match status" value="1"/>
</dbReference>
<keyword evidence="2 12" id="KW-0639">Primosome</keyword>
<keyword evidence="16" id="KW-1185">Reference proteome</keyword>
<keyword evidence="8 12" id="KW-0238">DNA-binding</keyword>
<dbReference type="InterPro" id="IPR036185">
    <property type="entry name" value="DNA_heli_DnaB-like_N_sf"/>
</dbReference>
<keyword evidence="5 12" id="KW-0378">Hydrolase</keyword>
<dbReference type="InterPro" id="IPR007693">
    <property type="entry name" value="DNA_helicase_DnaB-like_N"/>
</dbReference>
<reference evidence="15 16" key="1">
    <citation type="submission" date="2024-02" db="EMBL/GenBank/DDBJ databases">
        <title>Deinococcus carri NBRC 110142.</title>
        <authorList>
            <person name="Ichikawa N."/>
            <person name="Katano-Makiyama Y."/>
            <person name="Hidaka K."/>
        </authorList>
    </citation>
    <scope>NUCLEOTIDE SEQUENCE [LARGE SCALE GENOMIC DNA]</scope>
    <source>
        <strain evidence="15 16">NBRC 110142</strain>
    </source>
</reference>
<dbReference type="InterPro" id="IPR016136">
    <property type="entry name" value="DNA_helicase_N/primase_C"/>
</dbReference>
<keyword evidence="4 12" id="KW-0547">Nucleotide-binding</keyword>
<evidence type="ECO:0000256" key="1">
    <source>
        <dbReference type="ARBA" id="ARBA00008428"/>
    </source>
</evidence>
<dbReference type="Gene3D" id="3.40.50.300">
    <property type="entry name" value="P-loop containing nucleotide triphosphate hydrolases"/>
    <property type="match status" value="1"/>
</dbReference>
<dbReference type="InterPro" id="IPR007694">
    <property type="entry name" value="DNA_helicase_DnaB-like_C"/>
</dbReference>
<organism evidence="15 16">
    <name type="scientific">Deinococcus carri</name>
    <dbReference type="NCBI Taxonomy" id="1211323"/>
    <lineage>
        <taxon>Bacteria</taxon>
        <taxon>Thermotogati</taxon>
        <taxon>Deinococcota</taxon>
        <taxon>Deinococci</taxon>
        <taxon>Deinococcales</taxon>
        <taxon>Deinococcaceae</taxon>
        <taxon>Deinococcus</taxon>
    </lineage>
</organism>
<dbReference type="PANTHER" id="PTHR30153">
    <property type="entry name" value="REPLICATIVE DNA HELICASE DNAB"/>
    <property type="match status" value="1"/>
</dbReference>
<comment type="function">
    <text evidence="12">The main replicative DNA helicase, it participates in initiation and elongation during chromosome replication. Travels ahead of the DNA replisome, separating dsDNA into templates for DNA synthesis. A processive ATP-dependent 5'-3' DNA helicase it has DNA-dependent ATPase activity.</text>
</comment>
<feature type="domain" description="SF4 helicase" evidence="14">
    <location>
        <begin position="178"/>
        <end position="448"/>
    </location>
</feature>
<evidence type="ECO:0000256" key="11">
    <source>
        <dbReference type="NCBIfam" id="TIGR00665"/>
    </source>
</evidence>
<evidence type="ECO:0000256" key="6">
    <source>
        <dbReference type="ARBA" id="ARBA00022806"/>
    </source>
</evidence>
<dbReference type="Pfam" id="PF00772">
    <property type="entry name" value="DnaB"/>
    <property type="match status" value="1"/>
</dbReference>
<dbReference type="EMBL" id="BAABRP010000024">
    <property type="protein sequence ID" value="GAA5514790.1"/>
    <property type="molecule type" value="Genomic_DNA"/>
</dbReference>
<dbReference type="PANTHER" id="PTHR30153:SF2">
    <property type="entry name" value="REPLICATIVE DNA HELICASE"/>
    <property type="match status" value="1"/>
</dbReference>
<evidence type="ECO:0000259" key="14">
    <source>
        <dbReference type="PROSITE" id="PS51199"/>
    </source>
</evidence>
<evidence type="ECO:0000256" key="7">
    <source>
        <dbReference type="ARBA" id="ARBA00022840"/>
    </source>
</evidence>
<comment type="similarity">
    <text evidence="1 12">Belongs to the helicase family. DnaB subfamily.</text>
</comment>
<dbReference type="SUPFAM" id="SSF48024">
    <property type="entry name" value="N-terminal domain of DnaB helicase"/>
    <property type="match status" value="1"/>
</dbReference>